<dbReference type="EMBL" id="MJBS01000008">
    <property type="protein sequence ID" value="OHF03246.1"/>
    <property type="molecule type" value="Genomic_DNA"/>
</dbReference>
<dbReference type="RefSeq" id="XP_022480383.1">
    <property type="nucleotide sequence ID" value="XM_022613284.1"/>
</dbReference>
<keyword evidence="2" id="KW-1185">Reference proteome</keyword>
<gene>
    <name evidence="1" type="ORF">CORC01_01630</name>
</gene>
<evidence type="ECO:0000313" key="1">
    <source>
        <dbReference type="EMBL" id="OHF03246.1"/>
    </source>
</evidence>
<proteinExistence type="predicted"/>
<organism evidence="1 2">
    <name type="scientific">Colletotrichum orchidophilum</name>
    <dbReference type="NCBI Taxonomy" id="1209926"/>
    <lineage>
        <taxon>Eukaryota</taxon>
        <taxon>Fungi</taxon>
        <taxon>Dikarya</taxon>
        <taxon>Ascomycota</taxon>
        <taxon>Pezizomycotina</taxon>
        <taxon>Sordariomycetes</taxon>
        <taxon>Hypocreomycetidae</taxon>
        <taxon>Glomerellales</taxon>
        <taxon>Glomerellaceae</taxon>
        <taxon>Colletotrichum</taxon>
    </lineage>
</organism>
<reference evidence="1 2" key="1">
    <citation type="submission" date="2016-09" db="EMBL/GenBank/DDBJ databases">
        <authorList>
            <person name="Capua I."/>
            <person name="De Benedictis P."/>
            <person name="Joannis T."/>
            <person name="Lombin L.H."/>
            <person name="Cattoli G."/>
        </authorList>
    </citation>
    <scope>NUCLEOTIDE SEQUENCE [LARGE SCALE GENOMIC DNA]</scope>
    <source>
        <strain evidence="1 2">IMI 309357</strain>
    </source>
</reference>
<sequence>MKRTTVLPDEPVRLRACVLDDNVDDPAVTPLLLVPGIKMRDGATRLQSLRSSPSASASPVPLLRLPVPASQVLSLLSLHALESVSCVTRDTFSPFAGPSPQAPAFSAAPNSHPPIGQFNSSFDLSCHPSVSIRCSCSQCVKGSLKTLRIPSRMEADWQ</sequence>
<dbReference type="GeneID" id="34554794"/>
<dbReference type="Proteomes" id="UP000176998">
    <property type="component" value="Unassembled WGS sequence"/>
</dbReference>
<accession>A0A1G4BPP1</accession>
<comment type="caution">
    <text evidence="1">The sequence shown here is derived from an EMBL/GenBank/DDBJ whole genome shotgun (WGS) entry which is preliminary data.</text>
</comment>
<dbReference type="AlphaFoldDB" id="A0A1G4BPP1"/>
<name>A0A1G4BPP1_9PEZI</name>
<protein>
    <submittedName>
        <fullName evidence="1">Uncharacterized protein</fullName>
    </submittedName>
</protein>
<evidence type="ECO:0000313" key="2">
    <source>
        <dbReference type="Proteomes" id="UP000176998"/>
    </source>
</evidence>